<keyword evidence="3" id="KW-1185">Reference proteome</keyword>
<dbReference type="Proteomes" id="UP001230978">
    <property type="component" value="Chromosome"/>
</dbReference>
<gene>
    <name evidence="2" type="ORF">QF092_05805</name>
</gene>
<dbReference type="RefSeq" id="WP_281468498.1">
    <property type="nucleotide sequence ID" value="NZ_CP124535.1"/>
</dbReference>
<dbReference type="EMBL" id="CP124535">
    <property type="protein sequence ID" value="WGV17317.1"/>
    <property type="molecule type" value="Genomic_DNA"/>
</dbReference>
<dbReference type="Pfam" id="PF13560">
    <property type="entry name" value="HTH_31"/>
    <property type="match status" value="1"/>
</dbReference>
<evidence type="ECO:0000313" key="3">
    <source>
        <dbReference type="Proteomes" id="UP001230978"/>
    </source>
</evidence>
<reference evidence="2 3" key="1">
    <citation type="submission" date="2023-04" db="EMBL/GenBank/DDBJ databases">
        <title>YMD61, complete Genome.</title>
        <authorList>
            <person name="Zhang J."/>
        </authorList>
    </citation>
    <scope>NUCLEOTIDE SEQUENCE [LARGE SCALE GENOMIC DNA]</scope>
    <source>
        <strain evidence="2 3">YMD61</strain>
    </source>
</reference>
<organism evidence="2 3">
    <name type="scientific">Fuscovulum ytuae</name>
    <dbReference type="NCBI Taxonomy" id="3042299"/>
    <lineage>
        <taxon>Bacteria</taxon>
        <taxon>Pseudomonadati</taxon>
        <taxon>Pseudomonadota</taxon>
        <taxon>Alphaproteobacteria</taxon>
        <taxon>Rhodobacterales</taxon>
        <taxon>Paracoccaceae</taxon>
        <taxon>Fuscovulum</taxon>
    </lineage>
</organism>
<evidence type="ECO:0000313" key="2">
    <source>
        <dbReference type="EMBL" id="WGV17317.1"/>
    </source>
</evidence>
<dbReference type="InterPro" id="IPR001387">
    <property type="entry name" value="Cro/C1-type_HTH"/>
</dbReference>
<dbReference type="PROSITE" id="PS50943">
    <property type="entry name" value="HTH_CROC1"/>
    <property type="match status" value="1"/>
</dbReference>
<accession>A0ABY8Q9H2</accession>
<dbReference type="InterPro" id="IPR010982">
    <property type="entry name" value="Lambda_DNA-bd_dom_sf"/>
</dbReference>
<proteinExistence type="predicted"/>
<dbReference type="CDD" id="cd00093">
    <property type="entry name" value="HTH_XRE"/>
    <property type="match status" value="1"/>
</dbReference>
<dbReference type="SMART" id="SM00530">
    <property type="entry name" value="HTH_XRE"/>
    <property type="match status" value="1"/>
</dbReference>
<name>A0ABY8Q9H2_9RHOB</name>
<feature type="domain" description="HTH cro/C1-type" evidence="1">
    <location>
        <begin position="41"/>
        <end position="85"/>
    </location>
</feature>
<protein>
    <submittedName>
        <fullName evidence="2">Helix-turn-helix transcriptional regulator</fullName>
    </submittedName>
</protein>
<dbReference type="SUPFAM" id="SSF47413">
    <property type="entry name" value="lambda repressor-like DNA-binding domains"/>
    <property type="match status" value="1"/>
</dbReference>
<dbReference type="Gene3D" id="1.10.260.40">
    <property type="entry name" value="lambda repressor-like DNA-binding domains"/>
    <property type="match status" value="1"/>
</dbReference>
<evidence type="ECO:0000259" key="1">
    <source>
        <dbReference type="PROSITE" id="PS50943"/>
    </source>
</evidence>
<sequence>MSLDNFANRYTLMHSDAKTGPNSIMSDLSTNLRLLCSYRPSISTVARDLGLNRSQLNRYLAGTSSPRTALLRRICDYFGVEEYEVRLPPPDFATIVKLRGLSSDNFSRVLRMHFDRILARNDPRIFQLSGSFFEYYWSMSTPGMVIRSLVSFAPEGEHLFYRRLERIGDPKAVVTRHFRYQGLALMTGDRVFMNDYETGAGIEVTQTVLYPDYSFRWRVLHGVKVGVSANRDHVPCAVRTYLERTPPRANLIANLRRVGLLAPDDPDLPEHILPMIDNRTSGPFGFQAHNPSIL</sequence>